<dbReference type="PROSITE" id="PS50865">
    <property type="entry name" value="ZF_MYND_2"/>
    <property type="match status" value="1"/>
</dbReference>
<name>K0RFZ5_THAOC</name>
<evidence type="ECO:0000256" key="4">
    <source>
        <dbReference type="PROSITE-ProRule" id="PRU00134"/>
    </source>
</evidence>
<evidence type="ECO:0000313" key="7">
    <source>
        <dbReference type="Proteomes" id="UP000266841"/>
    </source>
</evidence>
<dbReference type="Gene3D" id="6.10.140.2220">
    <property type="match status" value="1"/>
</dbReference>
<keyword evidence="7" id="KW-1185">Reference proteome</keyword>
<dbReference type="Proteomes" id="UP000266841">
    <property type="component" value="Unassembled WGS sequence"/>
</dbReference>
<dbReference type="PROSITE" id="PS01360">
    <property type="entry name" value="ZF_MYND_1"/>
    <property type="match status" value="1"/>
</dbReference>
<dbReference type="OrthoDB" id="58802at2759"/>
<keyword evidence="1" id="KW-0479">Metal-binding</keyword>
<evidence type="ECO:0000256" key="3">
    <source>
        <dbReference type="ARBA" id="ARBA00022833"/>
    </source>
</evidence>
<dbReference type="AlphaFoldDB" id="K0RFZ5"/>
<feature type="domain" description="MYND-type" evidence="5">
    <location>
        <begin position="218"/>
        <end position="258"/>
    </location>
</feature>
<accession>K0RFZ5</accession>
<sequence length="261" mass="29988">MPSRKKAQGRRNRARKEATRTAELRSLWEPMALCRRINHVAVPCEHTLTSPPEIPQEGPVVSFMNHIAGEGIFDKASLFPNESLVVTCIRMLAPFPVVWKKDYERAQSQDDERALAIDLLLRFLRNVLVCDSAIEGENWFHQSTLNEVMICCMIYLLELFGRYSALAMVRRKACKMGNKLLGGNRRDIVKFVAKRLPCTCLKGLHRAARRKVEKEGLCLGCYKRFPRSELFVCTGCMCVHYCSRECQRSDWSRHKKHCGDP</sequence>
<evidence type="ECO:0000259" key="5">
    <source>
        <dbReference type="PROSITE" id="PS50865"/>
    </source>
</evidence>
<proteinExistence type="predicted"/>
<evidence type="ECO:0000256" key="1">
    <source>
        <dbReference type="ARBA" id="ARBA00022723"/>
    </source>
</evidence>
<keyword evidence="3" id="KW-0862">Zinc</keyword>
<evidence type="ECO:0000313" key="6">
    <source>
        <dbReference type="EMBL" id="EJK45512.1"/>
    </source>
</evidence>
<dbReference type="Pfam" id="PF01753">
    <property type="entry name" value="zf-MYND"/>
    <property type="match status" value="1"/>
</dbReference>
<dbReference type="GO" id="GO:0008270">
    <property type="term" value="F:zinc ion binding"/>
    <property type="evidence" value="ECO:0007669"/>
    <property type="project" value="UniProtKB-KW"/>
</dbReference>
<dbReference type="eggNOG" id="ENOG502QWK5">
    <property type="taxonomic scope" value="Eukaryota"/>
</dbReference>
<keyword evidence="2 4" id="KW-0863">Zinc-finger</keyword>
<dbReference type="InterPro" id="IPR002893">
    <property type="entry name" value="Znf_MYND"/>
</dbReference>
<protein>
    <recommendedName>
        <fullName evidence="5">MYND-type domain-containing protein</fullName>
    </recommendedName>
</protein>
<evidence type="ECO:0000256" key="2">
    <source>
        <dbReference type="ARBA" id="ARBA00022771"/>
    </source>
</evidence>
<comment type="caution">
    <text evidence="6">The sequence shown here is derived from an EMBL/GenBank/DDBJ whole genome shotgun (WGS) entry which is preliminary data.</text>
</comment>
<dbReference type="SUPFAM" id="SSF144232">
    <property type="entry name" value="HIT/MYND zinc finger-like"/>
    <property type="match status" value="1"/>
</dbReference>
<dbReference type="EMBL" id="AGNL01048461">
    <property type="protein sequence ID" value="EJK45512.1"/>
    <property type="molecule type" value="Genomic_DNA"/>
</dbReference>
<organism evidence="6 7">
    <name type="scientific">Thalassiosira oceanica</name>
    <name type="common">Marine diatom</name>
    <dbReference type="NCBI Taxonomy" id="159749"/>
    <lineage>
        <taxon>Eukaryota</taxon>
        <taxon>Sar</taxon>
        <taxon>Stramenopiles</taxon>
        <taxon>Ochrophyta</taxon>
        <taxon>Bacillariophyta</taxon>
        <taxon>Coscinodiscophyceae</taxon>
        <taxon>Thalassiosirophycidae</taxon>
        <taxon>Thalassiosirales</taxon>
        <taxon>Thalassiosiraceae</taxon>
        <taxon>Thalassiosira</taxon>
    </lineage>
</organism>
<reference evidence="6 7" key="1">
    <citation type="journal article" date="2012" name="Genome Biol.">
        <title>Genome and low-iron response of an oceanic diatom adapted to chronic iron limitation.</title>
        <authorList>
            <person name="Lommer M."/>
            <person name="Specht M."/>
            <person name="Roy A.S."/>
            <person name="Kraemer L."/>
            <person name="Andreson R."/>
            <person name="Gutowska M.A."/>
            <person name="Wolf J."/>
            <person name="Bergner S.V."/>
            <person name="Schilhabel M.B."/>
            <person name="Klostermeier U.C."/>
            <person name="Beiko R.G."/>
            <person name="Rosenstiel P."/>
            <person name="Hippler M."/>
            <person name="Laroche J."/>
        </authorList>
    </citation>
    <scope>NUCLEOTIDE SEQUENCE [LARGE SCALE GENOMIC DNA]</scope>
    <source>
        <strain evidence="6 7">CCMP1005</strain>
    </source>
</reference>
<gene>
    <name evidence="6" type="ORF">THAOC_35872</name>
</gene>